<feature type="transmembrane region" description="Helical" evidence="2">
    <location>
        <begin position="36"/>
        <end position="58"/>
    </location>
</feature>
<keyword evidence="3" id="KW-0131">Cell cycle</keyword>
<sequence>MSALTAPAAAPPRLKSRPGLKAVSRPAPAAPPKLRYVLGTLLGIFAVLMGQLGLSIALGSGAYEIRDLERQLAERNRDLSIVSEEIGTMQDPQTLAQLAVTLGMVDNADPAYLRLSDSQVIGSGDPARVGGTSLVSVVPGDSNTAALATAQVVSQQAPTQGESLPGFAAMDGDTGKVDVPGDSLTGVEALVPHTPAVAANQPPLGGDLPAPVTR</sequence>
<keyword evidence="2" id="KW-1133">Transmembrane helix</keyword>
<dbReference type="EMBL" id="CP026923">
    <property type="protein sequence ID" value="AVG23942.1"/>
    <property type="molecule type" value="Genomic_DNA"/>
</dbReference>
<keyword evidence="4" id="KW-1185">Reference proteome</keyword>
<proteinExistence type="predicted"/>
<dbReference type="Proteomes" id="UP000243077">
    <property type="component" value="Chromosome"/>
</dbReference>
<evidence type="ECO:0000256" key="2">
    <source>
        <dbReference type="SAM" id="Phobius"/>
    </source>
</evidence>
<dbReference type="GO" id="GO:0051301">
    <property type="term" value="P:cell division"/>
    <property type="evidence" value="ECO:0007669"/>
    <property type="project" value="UniProtKB-KW"/>
</dbReference>
<reference evidence="3 4" key="1">
    <citation type="submission" date="2018-02" db="EMBL/GenBank/DDBJ databases">
        <title>Complete genome of the streamlined marine actinobacterium Pontimonas salivibrio CL-TW6 adapted to coastal planktonic lifestype.</title>
        <authorList>
            <person name="Cho B.C."/>
            <person name="Hardies S.C."/>
            <person name="Jang G.I."/>
            <person name="Hwang C.Y."/>
        </authorList>
    </citation>
    <scope>NUCLEOTIDE SEQUENCE [LARGE SCALE GENOMIC DNA]</scope>
    <source>
        <strain evidence="3 4">CL-TW6</strain>
    </source>
</reference>
<protein>
    <submittedName>
        <fullName evidence="3">Cell division protein FtsL</fullName>
    </submittedName>
</protein>
<name>A0A2L2BQQ4_9MICO</name>
<organism evidence="3 4">
    <name type="scientific">Pontimonas salivibrio</name>
    <dbReference type="NCBI Taxonomy" id="1159327"/>
    <lineage>
        <taxon>Bacteria</taxon>
        <taxon>Bacillati</taxon>
        <taxon>Actinomycetota</taxon>
        <taxon>Actinomycetes</taxon>
        <taxon>Micrococcales</taxon>
        <taxon>Microbacteriaceae</taxon>
        <taxon>Pontimonas</taxon>
    </lineage>
</organism>
<feature type="compositionally biased region" description="Low complexity" evidence="1">
    <location>
        <begin position="1"/>
        <end position="12"/>
    </location>
</feature>
<evidence type="ECO:0000256" key="1">
    <source>
        <dbReference type="SAM" id="MobiDB-lite"/>
    </source>
</evidence>
<keyword evidence="2" id="KW-0472">Membrane</keyword>
<evidence type="ECO:0000313" key="4">
    <source>
        <dbReference type="Proteomes" id="UP000243077"/>
    </source>
</evidence>
<keyword evidence="3" id="KW-0132">Cell division</keyword>
<evidence type="ECO:0000313" key="3">
    <source>
        <dbReference type="EMBL" id="AVG23942.1"/>
    </source>
</evidence>
<keyword evidence="2" id="KW-0812">Transmembrane</keyword>
<dbReference type="AlphaFoldDB" id="A0A2L2BQQ4"/>
<dbReference type="KEGG" id="psai:C3B54_11974"/>
<gene>
    <name evidence="3" type="ORF">C3B54_11974</name>
</gene>
<feature type="region of interest" description="Disordered" evidence="1">
    <location>
        <begin position="1"/>
        <end position="27"/>
    </location>
</feature>
<accession>A0A2L2BQQ4</accession>